<dbReference type="EMBL" id="QOKY01000154">
    <property type="protein sequence ID" value="RMZ56093.1"/>
    <property type="molecule type" value="Genomic_DNA"/>
</dbReference>
<dbReference type="Proteomes" id="UP000279271">
    <property type="component" value="Unassembled WGS sequence"/>
</dbReference>
<protein>
    <submittedName>
        <fullName evidence="2">Uncharacterized protein</fullName>
    </submittedName>
</protein>
<feature type="region of interest" description="Disordered" evidence="1">
    <location>
        <begin position="1"/>
        <end position="20"/>
    </location>
</feature>
<evidence type="ECO:0000313" key="3">
    <source>
        <dbReference type="Proteomes" id="UP000279271"/>
    </source>
</evidence>
<gene>
    <name evidence="2" type="ORF">APUTEX25_004517</name>
</gene>
<dbReference type="Pfam" id="PF12014">
    <property type="entry name" value="Cyclin_D1_bind"/>
    <property type="match status" value="1"/>
</dbReference>
<dbReference type="AlphaFoldDB" id="A0A3M7L001"/>
<dbReference type="InterPro" id="IPR036047">
    <property type="entry name" value="F-box-like_dom_sf"/>
</dbReference>
<name>A0A3M7L001_AUXPR</name>
<accession>A0A3M7L001</accession>
<feature type="region of interest" description="Disordered" evidence="1">
    <location>
        <begin position="387"/>
        <end position="408"/>
    </location>
</feature>
<evidence type="ECO:0000313" key="2">
    <source>
        <dbReference type="EMBL" id="RMZ56093.1"/>
    </source>
</evidence>
<sequence length="499" mass="53944">MMAVETYRAPPRREVDEGGPTEACTLTALPMDAMSRIAGSLSLADAGKLAQTCTTLRACVESPVLRGELLDRWVSCQPRDAGCTKDLLRNLAGPRGDLALLHRLSAWPAGLWVAQSGDQVVESCRLLVCRHHPSSGSFSFTHLAPARGRPPDSSLPWAPVPGQPLWNQLEVGSYSPPDSGAPRWRWLRSQQKSPSLARIRPSGLSLDMVARWPWFQTGFNPLMGEHGRRVAFHRVATHPVSARDLGLGPRFPPPPDAIARMQGLVTGAYSTHGTEVLSLRLCGPSSAPPSDSGVTGVRLEALKLIGDVNVPGGQLSFVVDAESGVAGPTRHSRLHDFAAEDSRPIYSFADGRSAVVDVERLPICAQFRALGQINEFEGVLVEVEGRGGAGRGSPRHLPASARRDTAWSRNTASSSHKGLWQPEWVPAVFVVYSQAQPHPAGHSCAIVFCDEDRPYRHIIEFTPLPNDLLATLNSERDGDSQPAAAPRSAEPLNRVQAEH</sequence>
<organism evidence="2 3">
    <name type="scientific">Auxenochlorella protothecoides</name>
    <name type="common">Green microalga</name>
    <name type="synonym">Chlorella protothecoides</name>
    <dbReference type="NCBI Taxonomy" id="3075"/>
    <lineage>
        <taxon>Eukaryota</taxon>
        <taxon>Viridiplantae</taxon>
        <taxon>Chlorophyta</taxon>
        <taxon>core chlorophytes</taxon>
        <taxon>Trebouxiophyceae</taxon>
        <taxon>Chlorellales</taxon>
        <taxon>Chlorellaceae</taxon>
        <taxon>Auxenochlorella</taxon>
    </lineage>
</organism>
<reference evidence="3" key="1">
    <citation type="journal article" date="2018" name="Algal Res.">
        <title>Characterization of plant carbon substrate utilization by Auxenochlorella protothecoides.</title>
        <authorList>
            <person name="Vogler B.W."/>
            <person name="Starkenburg S.R."/>
            <person name="Sudasinghe N."/>
            <person name="Schambach J.Y."/>
            <person name="Rollin J.A."/>
            <person name="Pattathil S."/>
            <person name="Barry A.N."/>
        </authorList>
    </citation>
    <scope>NUCLEOTIDE SEQUENCE [LARGE SCALE GENOMIC DNA]</scope>
    <source>
        <strain evidence="3">UTEX 25</strain>
    </source>
</reference>
<dbReference type="SUPFAM" id="SSF81383">
    <property type="entry name" value="F-box domain"/>
    <property type="match status" value="1"/>
</dbReference>
<comment type="caution">
    <text evidence="2">The sequence shown here is derived from an EMBL/GenBank/DDBJ whole genome shotgun (WGS) entry which is preliminary data.</text>
</comment>
<evidence type="ECO:0000256" key="1">
    <source>
        <dbReference type="SAM" id="MobiDB-lite"/>
    </source>
</evidence>
<feature type="region of interest" description="Disordered" evidence="1">
    <location>
        <begin position="474"/>
        <end position="499"/>
    </location>
</feature>
<proteinExistence type="predicted"/>